<organism evidence="1 2">
    <name type="scientific">Komagataeibacter rhaeticus</name>
    <dbReference type="NCBI Taxonomy" id="215221"/>
    <lineage>
        <taxon>Bacteria</taxon>
        <taxon>Pseudomonadati</taxon>
        <taxon>Pseudomonadota</taxon>
        <taxon>Alphaproteobacteria</taxon>
        <taxon>Acetobacterales</taxon>
        <taxon>Acetobacteraceae</taxon>
        <taxon>Komagataeibacter</taxon>
    </lineage>
</organism>
<proteinExistence type="predicted"/>
<evidence type="ECO:0000313" key="1">
    <source>
        <dbReference type="EMBL" id="QIP36517.1"/>
    </source>
</evidence>
<keyword evidence="2" id="KW-1185">Reference proteome</keyword>
<protein>
    <submittedName>
        <fullName evidence="1">Uncharacterized protein</fullName>
    </submittedName>
</protein>
<gene>
    <name evidence="1" type="ORF">GWK63_14490</name>
</gene>
<dbReference type="RefSeq" id="WP_007397279.1">
    <property type="nucleotide sequence ID" value="NZ_CALMTF010000127.1"/>
</dbReference>
<accession>A0A181CE70</accession>
<dbReference type="AlphaFoldDB" id="A0A181CE70"/>
<sequence>MSHNYATPQTPEKRLARILARLPADWPLTIERQPDTGWRARLTLPVQGMQEWTAPHPTLLAALEDAWRHARDITTAATSTGDTVKK</sequence>
<dbReference type="KEGG" id="kre:GWK63_14490"/>
<dbReference type="Proteomes" id="UP000502533">
    <property type="component" value="Chromosome"/>
</dbReference>
<evidence type="ECO:0000313" key="2">
    <source>
        <dbReference type="Proteomes" id="UP000502533"/>
    </source>
</evidence>
<name>A0A181CE70_9PROT</name>
<dbReference type="GeneID" id="85023377"/>
<reference evidence="1 2" key="1">
    <citation type="submission" date="2020-03" db="EMBL/GenBank/DDBJ databases">
        <title>Isolation of cellulose-producing strains, genome characterization and application of the synthesized cellulose films as an economical and sustainable material for piezoelectric sensor construction.</title>
        <authorList>
            <person name="Mangayil R.K."/>
        </authorList>
    </citation>
    <scope>NUCLEOTIDE SEQUENCE [LARGE SCALE GENOMIC DNA]</scope>
    <source>
        <strain evidence="1 2">ENS 9a1a</strain>
    </source>
</reference>
<dbReference type="EMBL" id="CP050139">
    <property type="protein sequence ID" value="QIP36517.1"/>
    <property type="molecule type" value="Genomic_DNA"/>
</dbReference>